<gene>
    <name evidence="1" type="ORF">LCGC14_2949070</name>
</gene>
<name>A0A0F8XGE2_9ZZZZ</name>
<protein>
    <submittedName>
        <fullName evidence="1">Uncharacterized protein</fullName>
    </submittedName>
</protein>
<dbReference type="EMBL" id="LAZR01059369">
    <property type="protein sequence ID" value="KKK67938.1"/>
    <property type="molecule type" value="Genomic_DNA"/>
</dbReference>
<evidence type="ECO:0000313" key="1">
    <source>
        <dbReference type="EMBL" id="KKK67938.1"/>
    </source>
</evidence>
<accession>A0A0F8XGE2</accession>
<sequence>MKTNTIPFDWIPSARQAVSASLVPDSFLSRYQSSSDQPPLSSESGLFSVVSSLAAPLFRACVFGAYRVPEVLFLAPASSSFVQPQTMVSKGLFLIPESRDFTERIIAGGPTAESTALLRQMGFPQEKIDNLFKPWFERLPPEGIDIVMEIAGIRTLVHIESPNLQTPNLLEGLLAYYR</sequence>
<proteinExistence type="predicted"/>
<reference evidence="1" key="1">
    <citation type="journal article" date="2015" name="Nature">
        <title>Complex archaea that bridge the gap between prokaryotes and eukaryotes.</title>
        <authorList>
            <person name="Spang A."/>
            <person name="Saw J.H."/>
            <person name="Jorgensen S.L."/>
            <person name="Zaremba-Niedzwiedzka K."/>
            <person name="Martijn J."/>
            <person name="Lind A.E."/>
            <person name="van Eijk R."/>
            <person name="Schleper C."/>
            <person name="Guy L."/>
            <person name="Ettema T.J."/>
        </authorList>
    </citation>
    <scope>NUCLEOTIDE SEQUENCE</scope>
</reference>
<dbReference type="AlphaFoldDB" id="A0A0F8XGE2"/>
<comment type="caution">
    <text evidence="1">The sequence shown here is derived from an EMBL/GenBank/DDBJ whole genome shotgun (WGS) entry which is preliminary data.</text>
</comment>
<organism evidence="1">
    <name type="scientific">marine sediment metagenome</name>
    <dbReference type="NCBI Taxonomy" id="412755"/>
    <lineage>
        <taxon>unclassified sequences</taxon>
        <taxon>metagenomes</taxon>
        <taxon>ecological metagenomes</taxon>
    </lineage>
</organism>